<protein>
    <submittedName>
        <fullName evidence="1">Uncharacterized protein</fullName>
    </submittedName>
</protein>
<sequence length="415" mass="46583">MESKDQKDMDSVRSKPASALITEEAEKSLQFTEYEHSLGFWDAMSLYWPAVAWSMFINLATILKGMDGGIVGSLVGLEPFKRTFGYEYNGRLENSFAYRIPIATQWILPVVILAFIYFCPDPPFWLCKKGRYEAAEKSLRRLATPDVDVGLKLAHIRETLRLEDLFQQSTEKLGYLTCFRGPNLRRLGICVMAYDMQDFTGNILFINYAVYFFEMAGLNNSNAFSMNVGLTALGFLGTCIAWPLLSYIGRRTAYLWGCAGLTMALFVIGALDLAPRTETTAPVWAQCALILAGNFVYDLTVGPFCFVLLAEVSSAKLRSVTIALATVTCHIMSLVFSVVIPYAMNEDEGNWRGKLGFLFSGLGLLCTLYCFFYLPETKGRTFEELDILFERKVSSRKFKGYVVDIAEHAGGRRDV</sequence>
<dbReference type="EMBL" id="JAOPJF010000108">
    <property type="protein sequence ID" value="KAK1139421.1"/>
    <property type="molecule type" value="Genomic_DNA"/>
</dbReference>
<keyword evidence="2" id="KW-1185">Reference proteome</keyword>
<reference evidence="1 2" key="1">
    <citation type="journal article" date="2023" name="ACS Omega">
        <title>Identification of the Neoaspergillic Acid Biosynthesis Gene Cluster by Establishing an In Vitro CRISPR-Ribonucleoprotein Genetic System in Aspergillus melleus.</title>
        <authorList>
            <person name="Yuan B."/>
            <person name="Grau M.F."/>
            <person name="Murata R.M."/>
            <person name="Torok T."/>
            <person name="Venkateswaran K."/>
            <person name="Stajich J.E."/>
            <person name="Wang C.C.C."/>
        </authorList>
    </citation>
    <scope>NUCLEOTIDE SEQUENCE [LARGE SCALE GENOMIC DNA]</scope>
    <source>
        <strain evidence="1 2">IMV 1140</strain>
    </source>
</reference>
<proteinExistence type="predicted"/>
<gene>
    <name evidence="1" type="ORF">N8T08_000784</name>
</gene>
<name>A0ACC3APH7_9EURO</name>
<organism evidence="1 2">
    <name type="scientific">Aspergillus melleus</name>
    <dbReference type="NCBI Taxonomy" id="138277"/>
    <lineage>
        <taxon>Eukaryota</taxon>
        <taxon>Fungi</taxon>
        <taxon>Dikarya</taxon>
        <taxon>Ascomycota</taxon>
        <taxon>Pezizomycotina</taxon>
        <taxon>Eurotiomycetes</taxon>
        <taxon>Eurotiomycetidae</taxon>
        <taxon>Eurotiales</taxon>
        <taxon>Aspergillaceae</taxon>
        <taxon>Aspergillus</taxon>
        <taxon>Aspergillus subgen. Circumdati</taxon>
    </lineage>
</organism>
<evidence type="ECO:0000313" key="2">
    <source>
        <dbReference type="Proteomes" id="UP001177260"/>
    </source>
</evidence>
<dbReference type="Proteomes" id="UP001177260">
    <property type="component" value="Unassembled WGS sequence"/>
</dbReference>
<comment type="caution">
    <text evidence="1">The sequence shown here is derived from an EMBL/GenBank/DDBJ whole genome shotgun (WGS) entry which is preliminary data.</text>
</comment>
<evidence type="ECO:0000313" key="1">
    <source>
        <dbReference type="EMBL" id="KAK1139421.1"/>
    </source>
</evidence>
<accession>A0ACC3APH7</accession>